<dbReference type="Gene3D" id="2.30.30.110">
    <property type="match status" value="1"/>
</dbReference>
<dbReference type="GO" id="GO:0004521">
    <property type="term" value="F:RNA endonuclease activity"/>
    <property type="evidence" value="ECO:0007669"/>
    <property type="project" value="TreeGrafter"/>
</dbReference>
<dbReference type="SUPFAM" id="SSF50118">
    <property type="entry name" value="Cell growth inhibitor/plasmid maintenance toxic component"/>
    <property type="match status" value="1"/>
</dbReference>
<name>A0A933LQV9_UNCTE</name>
<dbReference type="EMBL" id="JACQWF010000230">
    <property type="protein sequence ID" value="MBI4595726.1"/>
    <property type="molecule type" value="Genomic_DNA"/>
</dbReference>
<sequence>MMEIERGDIVMIEFPFGDKEGRTKFRPALVVQNNIGNRFGVNAIVIMITSVMPTRVYPVQVLLPVSQETGLEKPSIADAGVVYTILKSRILRKVGICPQVQLRKINEALRISLDLAKV</sequence>
<protein>
    <submittedName>
        <fullName evidence="1">Type II toxin-antitoxin system PemK/MazF family toxin</fullName>
    </submittedName>
</protein>
<dbReference type="Proteomes" id="UP000772181">
    <property type="component" value="Unassembled WGS sequence"/>
</dbReference>
<dbReference type="InterPro" id="IPR011067">
    <property type="entry name" value="Plasmid_toxin/cell-grow_inhib"/>
</dbReference>
<dbReference type="PANTHER" id="PTHR33988">
    <property type="entry name" value="ENDORIBONUCLEASE MAZF-RELATED"/>
    <property type="match status" value="1"/>
</dbReference>
<dbReference type="GO" id="GO:0003677">
    <property type="term" value="F:DNA binding"/>
    <property type="evidence" value="ECO:0007669"/>
    <property type="project" value="InterPro"/>
</dbReference>
<organism evidence="1 2">
    <name type="scientific">Tectimicrobiota bacterium</name>
    <dbReference type="NCBI Taxonomy" id="2528274"/>
    <lineage>
        <taxon>Bacteria</taxon>
        <taxon>Pseudomonadati</taxon>
        <taxon>Nitrospinota/Tectimicrobiota group</taxon>
        <taxon>Candidatus Tectimicrobiota</taxon>
    </lineage>
</organism>
<gene>
    <name evidence="1" type="ORF">HY730_05030</name>
</gene>
<accession>A0A933LQV9</accession>
<dbReference type="GO" id="GO:0016075">
    <property type="term" value="P:rRNA catabolic process"/>
    <property type="evidence" value="ECO:0007669"/>
    <property type="project" value="TreeGrafter"/>
</dbReference>
<comment type="caution">
    <text evidence="1">The sequence shown here is derived from an EMBL/GenBank/DDBJ whole genome shotgun (WGS) entry which is preliminary data.</text>
</comment>
<dbReference type="AlphaFoldDB" id="A0A933LQV9"/>
<dbReference type="InterPro" id="IPR003477">
    <property type="entry name" value="PemK-like"/>
</dbReference>
<reference evidence="1" key="1">
    <citation type="submission" date="2020-07" db="EMBL/GenBank/DDBJ databases">
        <title>Huge and variable diversity of episymbiotic CPR bacteria and DPANN archaea in groundwater ecosystems.</title>
        <authorList>
            <person name="He C.Y."/>
            <person name="Keren R."/>
            <person name="Whittaker M."/>
            <person name="Farag I.F."/>
            <person name="Doudna J."/>
            <person name="Cate J.H.D."/>
            <person name="Banfield J.F."/>
        </authorList>
    </citation>
    <scope>NUCLEOTIDE SEQUENCE</scope>
    <source>
        <strain evidence="1">NC_groundwater_1482_Ag_S-0.65um_47_24</strain>
    </source>
</reference>
<proteinExistence type="predicted"/>
<dbReference type="GO" id="GO:0006402">
    <property type="term" value="P:mRNA catabolic process"/>
    <property type="evidence" value="ECO:0007669"/>
    <property type="project" value="TreeGrafter"/>
</dbReference>
<evidence type="ECO:0000313" key="1">
    <source>
        <dbReference type="EMBL" id="MBI4595726.1"/>
    </source>
</evidence>
<dbReference type="Pfam" id="PF02452">
    <property type="entry name" value="PemK_toxin"/>
    <property type="match status" value="1"/>
</dbReference>
<evidence type="ECO:0000313" key="2">
    <source>
        <dbReference type="Proteomes" id="UP000772181"/>
    </source>
</evidence>